<evidence type="ECO:0000313" key="5">
    <source>
        <dbReference type="Proteomes" id="UP000515811"/>
    </source>
</evidence>
<dbReference type="InterPro" id="IPR001303">
    <property type="entry name" value="Aldolase_II/adducin_N"/>
</dbReference>
<keyword evidence="1" id="KW-0479">Metal-binding</keyword>
<evidence type="ECO:0000256" key="1">
    <source>
        <dbReference type="ARBA" id="ARBA00022723"/>
    </source>
</evidence>
<dbReference type="Gene3D" id="3.40.225.10">
    <property type="entry name" value="Class II aldolase/adducin N-terminal domain"/>
    <property type="match status" value="1"/>
</dbReference>
<dbReference type="GO" id="GO:0019323">
    <property type="term" value="P:pentose catabolic process"/>
    <property type="evidence" value="ECO:0007669"/>
    <property type="project" value="TreeGrafter"/>
</dbReference>
<dbReference type="Proteomes" id="UP000515811">
    <property type="component" value="Chromosome"/>
</dbReference>
<dbReference type="KEGG" id="drg:H9K76_09490"/>
<proteinExistence type="predicted"/>
<organism evidence="4 5">
    <name type="scientific">Diaphorobacter ruginosibacter</name>
    <dbReference type="NCBI Taxonomy" id="1715720"/>
    <lineage>
        <taxon>Bacteria</taxon>
        <taxon>Pseudomonadati</taxon>
        <taxon>Pseudomonadota</taxon>
        <taxon>Betaproteobacteria</taxon>
        <taxon>Burkholderiales</taxon>
        <taxon>Comamonadaceae</taxon>
        <taxon>Diaphorobacter</taxon>
    </lineage>
</organism>
<protein>
    <submittedName>
        <fullName evidence="4">Class II aldolase/adducin family protein</fullName>
    </submittedName>
</protein>
<dbReference type="PANTHER" id="PTHR22789">
    <property type="entry name" value="FUCULOSE PHOSPHATE ALDOLASE"/>
    <property type="match status" value="1"/>
</dbReference>
<reference evidence="4 5" key="1">
    <citation type="submission" date="2020-08" db="EMBL/GenBank/DDBJ databases">
        <title>Genome sequence of Diaphorobacter ruginosibacter DSM 27467T.</title>
        <authorList>
            <person name="Hyun D.-W."/>
            <person name="Bae J.-W."/>
        </authorList>
    </citation>
    <scope>NUCLEOTIDE SEQUENCE [LARGE SCALE GENOMIC DNA]</scope>
    <source>
        <strain evidence="4 5">DSM 27467</strain>
    </source>
</reference>
<name>A0A7G9RTS3_9BURK</name>
<accession>A0A7G9RTS3</accession>
<dbReference type="GO" id="GO:0046872">
    <property type="term" value="F:metal ion binding"/>
    <property type="evidence" value="ECO:0007669"/>
    <property type="project" value="UniProtKB-KW"/>
</dbReference>
<dbReference type="GO" id="GO:0016832">
    <property type="term" value="F:aldehyde-lyase activity"/>
    <property type="evidence" value="ECO:0007669"/>
    <property type="project" value="TreeGrafter"/>
</dbReference>
<dbReference type="InterPro" id="IPR050197">
    <property type="entry name" value="Aldolase_class_II_sugar_metab"/>
</dbReference>
<evidence type="ECO:0000256" key="2">
    <source>
        <dbReference type="ARBA" id="ARBA00023239"/>
    </source>
</evidence>
<dbReference type="InterPro" id="IPR036409">
    <property type="entry name" value="Aldolase_II/adducin_N_sf"/>
</dbReference>
<dbReference type="Pfam" id="PF00596">
    <property type="entry name" value="Aldolase_II"/>
    <property type="match status" value="1"/>
</dbReference>
<sequence>MSENNDLAIRTSIVKALQSMSQLGINKGTSGNVSVRGDNGFYVSPTGLPYVGMQPEHIVFMNWDGTFSGDVLPSSEWRFHRDILAERTELNAVVHTHSTHATAVSILGHDIPAIHYVVAAAGGNSIPCAKYETFGTEELGHAILKAMKGRRACLLAHHGTIAAGVNLARAMALSVTVEEMASLYLACLPHGNPPTLSDEEMLRVLEKFKTYGQQPTTSQEKIRQAL</sequence>
<keyword evidence="2" id="KW-0456">Lyase</keyword>
<gene>
    <name evidence="4" type="ORF">H9K76_09490</name>
</gene>
<evidence type="ECO:0000259" key="3">
    <source>
        <dbReference type="SMART" id="SM01007"/>
    </source>
</evidence>
<dbReference type="SUPFAM" id="SSF53639">
    <property type="entry name" value="AraD/HMP-PK domain-like"/>
    <property type="match status" value="1"/>
</dbReference>
<dbReference type="GO" id="GO:0005829">
    <property type="term" value="C:cytosol"/>
    <property type="evidence" value="ECO:0007669"/>
    <property type="project" value="TreeGrafter"/>
</dbReference>
<dbReference type="EMBL" id="CP060714">
    <property type="protein sequence ID" value="QNN58998.1"/>
    <property type="molecule type" value="Genomic_DNA"/>
</dbReference>
<keyword evidence="5" id="KW-1185">Reference proteome</keyword>
<dbReference type="SMART" id="SM01007">
    <property type="entry name" value="Aldolase_II"/>
    <property type="match status" value="1"/>
</dbReference>
<dbReference type="AlphaFoldDB" id="A0A7G9RTS3"/>
<evidence type="ECO:0000313" key="4">
    <source>
        <dbReference type="EMBL" id="QNN58998.1"/>
    </source>
</evidence>
<feature type="domain" description="Class II aldolase/adducin N-terminal" evidence="3">
    <location>
        <begin position="11"/>
        <end position="185"/>
    </location>
</feature>
<dbReference type="PANTHER" id="PTHR22789:SF0">
    <property type="entry name" value="3-OXO-TETRONATE 4-PHOSPHATE DECARBOXYLASE-RELATED"/>
    <property type="match status" value="1"/>
</dbReference>
<dbReference type="RefSeq" id="WP_187599842.1">
    <property type="nucleotide sequence ID" value="NZ_CP060714.1"/>
</dbReference>